<reference evidence="1 2" key="1">
    <citation type="submission" date="2018-10" db="EMBL/GenBank/DDBJ databases">
        <authorList>
            <person name="Soria N.A."/>
            <person name="Batley M.G."/>
            <person name="Hanafy A."/>
            <person name="Singh N."/>
            <person name="Shaffer C.D."/>
            <person name="Weston-Hafer K.A."/>
            <person name="Russell D.A."/>
            <person name="Pope W.H."/>
            <person name="Jacobs-Sera D."/>
            <person name="Hendrix R.W."/>
            <person name="Hatfull G.F."/>
        </authorList>
    </citation>
    <scope>NUCLEOTIDE SEQUENCE [LARGE SCALE GENOMIC DNA]</scope>
</reference>
<proteinExistence type="predicted"/>
<dbReference type="GeneID" id="55612795"/>
<dbReference type="RefSeq" id="YP_009842560.1">
    <property type="nucleotide sequence ID" value="NC_048742.1"/>
</dbReference>
<dbReference type="Proteomes" id="UP000284334">
    <property type="component" value="Segment"/>
</dbReference>
<evidence type="ECO:0000313" key="2">
    <source>
        <dbReference type="Proteomes" id="UP000284334"/>
    </source>
</evidence>
<protein>
    <submittedName>
        <fullName evidence="1">Uncharacterized protein</fullName>
    </submittedName>
</protein>
<sequence>MPRYEKKPKINANLVKKFDEEYYRVLDDVQMRALKFKGNVRPEGKVVETKTHIISYYIEVD</sequence>
<evidence type="ECO:0000313" key="1">
    <source>
        <dbReference type="EMBL" id="AZU97175.1"/>
    </source>
</evidence>
<dbReference type="KEGG" id="vg:55612795"/>
<accession>A0A3Q9R4U9</accession>
<dbReference type="EMBL" id="MK061412">
    <property type="protein sequence ID" value="AZU97175.1"/>
    <property type="molecule type" value="Genomic_DNA"/>
</dbReference>
<name>A0A3Q9R4U9_9CAUD</name>
<organism evidence="1 2">
    <name type="scientific">Streptomyces phage Gilson</name>
    <dbReference type="NCBI Taxonomy" id="2488789"/>
    <lineage>
        <taxon>Viruses</taxon>
        <taxon>Duplodnaviria</taxon>
        <taxon>Heunggongvirae</taxon>
        <taxon>Uroviricota</taxon>
        <taxon>Caudoviricetes</taxon>
        <taxon>Stanwilliamsviridae</taxon>
        <taxon>Loccivirinae</taxon>
        <taxon>Gilsonvirus</taxon>
        <taxon>Gilsonvirus gilson</taxon>
    </lineage>
</organism>
<keyword evidence="2" id="KW-1185">Reference proteome</keyword>
<gene>
    <name evidence="1" type="primary">104</name>
    <name evidence="1" type="ORF">SEA_GILSON_104</name>
</gene>